<sequence length="134" mass="14669">MLSSTMEKLFQPVQLLLILSSCVAVPSEDCMAGWFGTKCQYLCHCKNKMACDVNGQCATGCDIGWFGTGCQYVNLATLPDVLVTMTPTQATTTWLTDGDDTTCNGNGDITSLQISWSTSYPLTWLRMKVKNTCK</sequence>
<organism evidence="2 3">
    <name type="scientific">Biomphalaria glabrata</name>
    <name type="common">Bloodfluke planorb</name>
    <name type="synonym">Freshwater snail</name>
    <dbReference type="NCBI Taxonomy" id="6526"/>
    <lineage>
        <taxon>Eukaryota</taxon>
        <taxon>Metazoa</taxon>
        <taxon>Spiralia</taxon>
        <taxon>Lophotrochozoa</taxon>
        <taxon>Mollusca</taxon>
        <taxon>Gastropoda</taxon>
        <taxon>Heterobranchia</taxon>
        <taxon>Euthyneura</taxon>
        <taxon>Panpulmonata</taxon>
        <taxon>Hygrophila</taxon>
        <taxon>Lymnaeoidea</taxon>
        <taxon>Planorbidae</taxon>
        <taxon>Biomphalaria</taxon>
    </lineage>
</organism>
<proteinExistence type="predicted"/>
<dbReference type="RefSeq" id="XP_055884491.1">
    <property type="nucleotide sequence ID" value="XM_056028516.1"/>
</dbReference>
<feature type="chain" id="PRO_5040916636" evidence="1">
    <location>
        <begin position="25"/>
        <end position="134"/>
    </location>
</feature>
<evidence type="ECO:0000256" key="1">
    <source>
        <dbReference type="SAM" id="SignalP"/>
    </source>
</evidence>
<dbReference type="Gene3D" id="2.170.300.10">
    <property type="entry name" value="Tie2 ligand-binding domain superfamily"/>
    <property type="match status" value="1"/>
</dbReference>
<accession>A0A9W3AB83</accession>
<reference evidence="3" key="1">
    <citation type="submission" date="2025-08" db="UniProtKB">
        <authorList>
            <consortium name="RefSeq"/>
        </authorList>
    </citation>
    <scope>IDENTIFICATION</scope>
</reference>
<dbReference type="OMA" id="SEDCMAG"/>
<evidence type="ECO:0000313" key="2">
    <source>
        <dbReference type="Proteomes" id="UP001165740"/>
    </source>
</evidence>
<dbReference type="OrthoDB" id="6156542at2759"/>
<feature type="signal peptide" evidence="1">
    <location>
        <begin position="1"/>
        <end position="24"/>
    </location>
</feature>
<dbReference type="AlphaFoldDB" id="A0A9W3AB83"/>
<keyword evidence="2" id="KW-1185">Reference proteome</keyword>
<protein>
    <submittedName>
        <fullName evidence="3">Uncharacterized protein LOC129926171</fullName>
    </submittedName>
</protein>
<keyword evidence="1" id="KW-0732">Signal</keyword>
<dbReference type="GeneID" id="129926171"/>
<dbReference type="Proteomes" id="UP001165740">
    <property type="component" value="Chromosome 5"/>
</dbReference>
<name>A0A9W3AB83_BIOGL</name>
<evidence type="ECO:0000313" key="3">
    <source>
        <dbReference type="RefSeq" id="XP_055884491.1"/>
    </source>
</evidence>
<gene>
    <name evidence="3" type="primary">LOC129926171</name>
</gene>